<name>A0A2M6WY04_9BACT</name>
<evidence type="ECO:0000256" key="3">
    <source>
        <dbReference type="SAM" id="Phobius"/>
    </source>
</evidence>
<dbReference type="Proteomes" id="UP000228596">
    <property type="component" value="Unassembled WGS sequence"/>
</dbReference>
<evidence type="ECO:0000256" key="2">
    <source>
        <dbReference type="SAM" id="Coils"/>
    </source>
</evidence>
<organism evidence="4 5">
    <name type="scientific">Candidatus Berkelbacteria bacterium CG10_big_fil_rev_8_21_14_0_10_41_12</name>
    <dbReference type="NCBI Taxonomy" id="1974513"/>
    <lineage>
        <taxon>Bacteria</taxon>
        <taxon>Candidatus Berkelbacteria</taxon>
    </lineage>
</organism>
<proteinExistence type="inferred from homology"/>
<evidence type="ECO:0008006" key="6">
    <source>
        <dbReference type="Google" id="ProtNLM"/>
    </source>
</evidence>
<comment type="caution">
    <text evidence="4">The sequence shown here is derived from an EMBL/GenBank/DDBJ whole genome shotgun (WGS) entry which is preliminary data.</text>
</comment>
<gene>
    <name evidence="4" type="ORF">COT77_00435</name>
</gene>
<dbReference type="InterPro" id="IPR010273">
    <property type="entry name" value="DUF881"/>
</dbReference>
<dbReference type="AlphaFoldDB" id="A0A2M6WY04"/>
<dbReference type="Pfam" id="PF05949">
    <property type="entry name" value="DUF881"/>
    <property type="match status" value="1"/>
</dbReference>
<dbReference type="Gene3D" id="3.30.70.1880">
    <property type="entry name" value="Protein of unknown function DUF881"/>
    <property type="match status" value="1"/>
</dbReference>
<dbReference type="EMBL" id="PEZV01000003">
    <property type="protein sequence ID" value="PIT97626.1"/>
    <property type="molecule type" value="Genomic_DNA"/>
</dbReference>
<keyword evidence="3" id="KW-1133">Transmembrane helix</keyword>
<keyword evidence="3" id="KW-0472">Membrane</keyword>
<dbReference type="PANTHER" id="PTHR37313">
    <property type="entry name" value="UPF0749 PROTEIN RV1825"/>
    <property type="match status" value="1"/>
</dbReference>
<sequence length="246" mass="27170">MRITSISKKLSIPFLLVGFLLGLFFIAQYNTKLPRAVSPVLQFAALERTEKKLESEQEIYKQQIKDTQDKIDEMQNDLKTYQSNLKGKVDTVDFYKQQAGLTDLAGEGISITLDDSPSRKGNPNSIAHASDMRDLVNYLWLNGAKAIGITGFGGKTERVGFSTSIDCIVNTVLVNNTKLVPPFKINAIGNRQNLINAIENKNGLKQIYKRVDEEGLIFGVDENDKVISVPAFNGNSDIKSAVNIGV</sequence>
<feature type="coiled-coil region" evidence="2">
    <location>
        <begin position="43"/>
        <end position="91"/>
    </location>
</feature>
<feature type="transmembrane region" description="Helical" evidence="3">
    <location>
        <begin position="12"/>
        <end position="29"/>
    </location>
</feature>
<keyword evidence="2" id="KW-0175">Coiled coil</keyword>
<dbReference type="PANTHER" id="PTHR37313:SF2">
    <property type="entry name" value="UPF0749 PROTEIN YLXX"/>
    <property type="match status" value="1"/>
</dbReference>
<protein>
    <recommendedName>
        <fullName evidence="6">DUF881 domain-containing protein</fullName>
    </recommendedName>
</protein>
<evidence type="ECO:0000313" key="5">
    <source>
        <dbReference type="Proteomes" id="UP000228596"/>
    </source>
</evidence>
<comment type="similarity">
    <text evidence="1">Belongs to the UPF0749 family.</text>
</comment>
<evidence type="ECO:0000256" key="1">
    <source>
        <dbReference type="ARBA" id="ARBA00009108"/>
    </source>
</evidence>
<reference evidence="5" key="1">
    <citation type="submission" date="2017-09" db="EMBL/GenBank/DDBJ databases">
        <title>Depth-based differentiation of microbial function through sediment-hosted aquifers and enrichment of novel symbionts in the deep terrestrial subsurface.</title>
        <authorList>
            <person name="Probst A.J."/>
            <person name="Ladd B."/>
            <person name="Jarett J.K."/>
            <person name="Geller-Mcgrath D.E."/>
            <person name="Sieber C.M.K."/>
            <person name="Emerson J.B."/>
            <person name="Anantharaman K."/>
            <person name="Thomas B.C."/>
            <person name="Malmstrom R."/>
            <person name="Stieglmeier M."/>
            <person name="Klingl A."/>
            <person name="Woyke T."/>
            <person name="Ryan C.M."/>
            <person name="Banfield J.F."/>
        </authorList>
    </citation>
    <scope>NUCLEOTIDE SEQUENCE [LARGE SCALE GENOMIC DNA]</scope>
</reference>
<keyword evidence="3" id="KW-0812">Transmembrane</keyword>
<evidence type="ECO:0000313" key="4">
    <source>
        <dbReference type="EMBL" id="PIT97626.1"/>
    </source>
</evidence>
<accession>A0A2M6WY04</accession>